<dbReference type="Proteomes" id="UP000603865">
    <property type="component" value="Unassembled WGS sequence"/>
</dbReference>
<dbReference type="RefSeq" id="WP_189093368.1">
    <property type="nucleotide sequence ID" value="NZ_BMQL01000066.1"/>
</dbReference>
<evidence type="ECO:0000313" key="1">
    <source>
        <dbReference type="EMBL" id="GGR34965.1"/>
    </source>
</evidence>
<protein>
    <submittedName>
        <fullName evidence="1">Uncharacterized protein</fullName>
    </submittedName>
</protein>
<reference evidence="1" key="2">
    <citation type="submission" date="2020-09" db="EMBL/GenBank/DDBJ databases">
        <authorList>
            <person name="Sun Q."/>
            <person name="Ohkuma M."/>
        </authorList>
    </citation>
    <scope>NUCLEOTIDE SEQUENCE</scope>
    <source>
        <strain evidence="1">JCM 31311</strain>
    </source>
</reference>
<dbReference type="AlphaFoldDB" id="A0A918KV01"/>
<name>A0A918KV01_9DEIO</name>
<dbReference type="EMBL" id="BMQL01000066">
    <property type="protein sequence ID" value="GGR34965.1"/>
    <property type="molecule type" value="Genomic_DNA"/>
</dbReference>
<organism evidence="1 2">
    <name type="scientific">Deinococcus ruber</name>
    <dbReference type="NCBI Taxonomy" id="1848197"/>
    <lineage>
        <taxon>Bacteria</taxon>
        <taxon>Thermotogati</taxon>
        <taxon>Deinococcota</taxon>
        <taxon>Deinococci</taxon>
        <taxon>Deinococcales</taxon>
        <taxon>Deinococcaceae</taxon>
        <taxon>Deinococcus</taxon>
    </lineage>
</organism>
<accession>A0A918KV01</accession>
<evidence type="ECO:0000313" key="2">
    <source>
        <dbReference type="Proteomes" id="UP000603865"/>
    </source>
</evidence>
<gene>
    <name evidence="1" type="ORF">GCM10008957_51210</name>
</gene>
<reference evidence="1" key="1">
    <citation type="journal article" date="2014" name="Int. J. Syst. Evol. Microbiol.">
        <title>Complete genome sequence of Corynebacterium casei LMG S-19264T (=DSM 44701T), isolated from a smear-ripened cheese.</title>
        <authorList>
            <consortium name="US DOE Joint Genome Institute (JGI-PGF)"/>
            <person name="Walter F."/>
            <person name="Albersmeier A."/>
            <person name="Kalinowski J."/>
            <person name="Ruckert C."/>
        </authorList>
    </citation>
    <scope>NUCLEOTIDE SEQUENCE</scope>
    <source>
        <strain evidence="1">JCM 31311</strain>
    </source>
</reference>
<proteinExistence type="predicted"/>
<sequence>MSDPAFPDPAILNRARGVLNLFRGAAGGERVAARGALTRLLSTHGLYLDDLEAGLPHSQNPDDLEGWRPALGWLAALGTDAQDDALNRLIEVEDLSLSERRRVLERLSLPALVASRAAGWRETAADPELEEVHLIQAGQALGSEQVAQDTRPVAEAVRQLTLQAAWLLARPERRLKASNALHAEFLAGLVEGLTQRRARIEEVLGSFTVLARLGVGELSRFRSAAAQHEARLDTELLRAARRFGKDVGRSF</sequence>
<comment type="caution">
    <text evidence="1">The sequence shown here is derived from an EMBL/GenBank/DDBJ whole genome shotgun (WGS) entry which is preliminary data.</text>
</comment>
<keyword evidence="2" id="KW-1185">Reference proteome</keyword>